<comment type="caution">
    <text evidence="3">The sequence shown here is derived from an EMBL/GenBank/DDBJ whole genome shotgun (WGS) entry which is preliminary data.</text>
</comment>
<organism evidence="3 4">
    <name type="scientific">Triparma laevis f. longispina</name>
    <dbReference type="NCBI Taxonomy" id="1714387"/>
    <lineage>
        <taxon>Eukaryota</taxon>
        <taxon>Sar</taxon>
        <taxon>Stramenopiles</taxon>
        <taxon>Ochrophyta</taxon>
        <taxon>Bolidophyceae</taxon>
        <taxon>Parmales</taxon>
        <taxon>Triparmaceae</taxon>
        <taxon>Triparma</taxon>
    </lineage>
</organism>
<accession>A0A9W7FIS9</accession>
<evidence type="ECO:0000256" key="1">
    <source>
        <dbReference type="SAM" id="Phobius"/>
    </source>
</evidence>
<evidence type="ECO:0000313" key="3">
    <source>
        <dbReference type="EMBL" id="GMI13224.1"/>
    </source>
</evidence>
<feature type="transmembrane region" description="Helical" evidence="1">
    <location>
        <begin position="413"/>
        <end position="434"/>
    </location>
</feature>
<proteinExistence type="predicted"/>
<sequence length="637" mass="70991">MGGAIVGLGQLVFLMFASIQCDGKVEDWIECNRTISSQTGLSYMVALVVIIMLVSGVIPKEVLKKHTISLKRVMAMHLSNEESFQAFGHSVAFICALYLLRSYGAEGDFISEVEKYTLLSATLIGCGSLIVTAVWTMVFIRRAMKRREVGQERQNESLSDNMYAVEVSSFWFYSGVLVVVLYSTLGIAAGVTADVYYQTLTRALLPIPMLLLAVAFFCQPRKSSPKDIRILRIFLLGPMYAHLAGLLVYCTRKAQYELVVFSSLQITCWTIIIHYSLKLRAAVGGLPDKDLESFLVDRLFKGSLQTLSYVLFLAFKTSRCMIERGGIAACSNTSWSTTCILMYLFLLWVAQLVQGSARSEWHRDLNLSIEKIARLRDISLQRISEGFLMFVACVCGIFLFSMMSAKEMNTETIVVVGIIGAAASAGVLVSEIITSLQTQKRMLKLSDSGQIAERSTEKEEPVEECFWFFAGVSFLVTSMPAVLGICSALTLDAKSYRSFVLMLKVILPIVQCSFAMVMFMKPKREDGDYKWFMYFSFFMFAVVTEGAFSVGLFKLGSIKFGVARILRIPMWYAISWVGLKFRESAAKLPPQELSNFLCQSVLVKLTSAIGPLVFFSFETVSCFISQGSLDNGECENT</sequence>
<gene>
    <name evidence="3" type="ORF">TrLO_g11226</name>
</gene>
<feature type="transmembrane region" description="Helical" evidence="1">
    <location>
        <begin position="170"/>
        <end position="193"/>
    </location>
</feature>
<dbReference type="EMBL" id="BRXW01000188">
    <property type="protein sequence ID" value="GMI13224.1"/>
    <property type="molecule type" value="Genomic_DNA"/>
</dbReference>
<evidence type="ECO:0000256" key="2">
    <source>
        <dbReference type="SAM" id="SignalP"/>
    </source>
</evidence>
<feature type="transmembrane region" description="Helical" evidence="1">
    <location>
        <begin position="335"/>
        <end position="353"/>
    </location>
</feature>
<keyword evidence="1" id="KW-0472">Membrane</keyword>
<feature type="chain" id="PRO_5040756431" evidence="2">
    <location>
        <begin position="24"/>
        <end position="637"/>
    </location>
</feature>
<evidence type="ECO:0000313" key="4">
    <source>
        <dbReference type="Proteomes" id="UP001165122"/>
    </source>
</evidence>
<feature type="transmembrane region" description="Helical" evidence="1">
    <location>
        <begin position="230"/>
        <end position="249"/>
    </location>
</feature>
<feature type="signal peptide" evidence="2">
    <location>
        <begin position="1"/>
        <end position="23"/>
    </location>
</feature>
<keyword evidence="4" id="KW-1185">Reference proteome</keyword>
<keyword evidence="1" id="KW-0812">Transmembrane</keyword>
<feature type="transmembrane region" description="Helical" evidence="1">
    <location>
        <begin position="496"/>
        <end position="519"/>
    </location>
</feature>
<protein>
    <submittedName>
        <fullName evidence="3">Uncharacterized protein</fullName>
    </submittedName>
</protein>
<feature type="transmembrane region" description="Helical" evidence="1">
    <location>
        <begin position="383"/>
        <end position="401"/>
    </location>
</feature>
<dbReference type="AlphaFoldDB" id="A0A9W7FIS9"/>
<keyword evidence="1" id="KW-1133">Transmembrane helix</keyword>
<keyword evidence="2" id="KW-0732">Signal</keyword>
<feature type="transmembrane region" description="Helical" evidence="1">
    <location>
        <begin position="116"/>
        <end position="140"/>
    </location>
</feature>
<feature type="transmembrane region" description="Helical" evidence="1">
    <location>
        <begin position="84"/>
        <end position="104"/>
    </location>
</feature>
<feature type="transmembrane region" description="Helical" evidence="1">
    <location>
        <begin position="40"/>
        <end position="63"/>
    </location>
</feature>
<feature type="transmembrane region" description="Helical" evidence="1">
    <location>
        <begin position="199"/>
        <end position="218"/>
    </location>
</feature>
<feature type="transmembrane region" description="Helical" evidence="1">
    <location>
        <begin position="255"/>
        <end position="277"/>
    </location>
</feature>
<feature type="transmembrane region" description="Helical" evidence="1">
    <location>
        <begin position="465"/>
        <end position="490"/>
    </location>
</feature>
<dbReference type="Proteomes" id="UP001165122">
    <property type="component" value="Unassembled WGS sequence"/>
</dbReference>
<name>A0A9W7FIS9_9STRA</name>
<feature type="transmembrane region" description="Helical" evidence="1">
    <location>
        <begin position="531"/>
        <end position="552"/>
    </location>
</feature>
<reference evidence="4" key="1">
    <citation type="journal article" date="2023" name="Commun. Biol.">
        <title>Genome analysis of Parmales, the sister group of diatoms, reveals the evolutionary specialization of diatoms from phago-mixotrophs to photoautotrophs.</title>
        <authorList>
            <person name="Ban H."/>
            <person name="Sato S."/>
            <person name="Yoshikawa S."/>
            <person name="Yamada K."/>
            <person name="Nakamura Y."/>
            <person name="Ichinomiya M."/>
            <person name="Sato N."/>
            <person name="Blanc-Mathieu R."/>
            <person name="Endo H."/>
            <person name="Kuwata A."/>
            <person name="Ogata H."/>
        </authorList>
    </citation>
    <scope>NUCLEOTIDE SEQUENCE [LARGE SCALE GENOMIC DNA]</scope>
    <source>
        <strain evidence="4">NIES 3700</strain>
    </source>
</reference>